<accession>A0AAV2G012</accession>
<dbReference type="AlphaFoldDB" id="A0AAV2G012"/>
<name>A0AAV2G012_9ROSI</name>
<keyword evidence="2" id="KW-1185">Reference proteome</keyword>
<gene>
    <name evidence="1" type="ORF">LTRI10_LOCUS43847</name>
</gene>
<evidence type="ECO:0000313" key="2">
    <source>
        <dbReference type="Proteomes" id="UP001497516"/>
    </source>
</evidence>
<dbReference type="Proteomes" id="UP001497516">
    <property type="component" value="Chromosome 7"/>
</dbReference>
<organism evidence="1 2">
    <name type="scientific">Linum trigynum</name>
    <dbReference type="NCBI Taxonomy" id="586398"/>
    <lineage>
        <taxon>Eukaryota</taxon>
        <taxon>Viridiplantae</taxon>
        <taxon>Streptophyta</taxon>
        <taxon>Embryophyta</taxon>
        <taxon>Tracheophyta</taxon>
        <taxon>Spermatophyta</taxon>
        <taxon>Magnoliopsida</taxon>
        <taxon>eudicotyledons</taxon>
        <taxon>Gunneridae</taxon>
        <taxon>Pentapetalae</taxon>
        <taxon>rosids</taxon>
        <taxon>fabids</taxon>
        <taxon>Malpighiales</taxon>
        <taxon>Linaceae</taxon>
        <taxon>Linum</taxon>
    </lineage>
</organism>
<protein>
    <submittedName>
        <fullName evidence="1">Uncharacterized protein</fullName>
    </submittedName>
</protein>
<evidence type="ECO:0000313" key="1">
    <source>
        <dbReference type="EMBL" id="CAL1403953.1"/>
    </source>
</evidence>
<dbReference type="EMBL" id="OZ034820">
    <property type="protein sequence ID" value="CAL1403953.1"/>
    <property type="molecule type" value="Genomic_DNA"/>
</dbReference>
<proteinExistence type="predicted"/>
<sequence>MVRGGLGVLDLRSVNRSLLGKWVWRFGVERDAWWRKMIVAKCGIGSLEWKPCWNLGSYGCSLWRTIVNESSHFWKVAYVDPGGGGGVMEYPSGMMCGFLGNTW</sequence>
<reference evidence="1 2" key="1">
    <citation type="submission" date="2024-04" db="EMBL/GenBank/DDBJ databases">
        <authorList>
            <person name="Fracassetti M."/>
        </authorList>
    </citation>
    <scope>NUCLEOTIDE SEQUENCE [LARGE SCALE GENOMIC DNA]</scope>
</reference>